<evidence type="ECO:0000259" key="4">
    <source>
        <dbReference type="Pfam" id="PF00593"/>
    </source>
</evidence>
<evidence type="ECO:0000256" key="3">
    <source>
        <dbReference type="ARBA" id="ARBA00023237"/>
    </source>
</evidence>
<gene>
    <name evidence="5" type="ORF">ACFOOT_01440</name>
</gene>
<comment type="subcellular location">
    <subcellularLocation>
        <location evidence="1">Cell outer membrane</location>
    </subcellularLocation>
</comment>
<organism evidence="5 6">
    <name type="scientific">Novosphingobium pokkalii</name>
    <dbReference type="NCBI Taxonomy" id="1770194"/>
    <lineage>
        <taxon>Bacteria</taxon>
        <taxon>Pseudomonadati</taxon>
        <taxon>Pseudomonadota</taxon>
        <taxon>Alphaproteobacteria</taxon>
        <taxon>Sphingomonadales</taxon>
        <taxon>Sphingomonadaceae</taxon>
        <taxon>Novosphingobium</taxon>
    </lineage>
</organism>
<keyword evidence="5" id="KW-0675">Receptor</keyword>
<evidence type="ECO:0000256" key="1">
    <source>
        <dbReference type="ARBA" id="ARBA00004442"/>
    </source>
</evidence>
<protein>
    <submittedName>
        <fullName evidence="5">TonB-dependent receptor domain-containing protein</fullName>
    </submittedName>
</protein>
<dbReference type="PANTHER" id="PTHR47234:SF3">
    <property type="entry name" value="SECRETIN_TONB SHORT N-TERMINAL DOMAIN-CONTAINING PROTEIN"/>
    <property type="match status" value="1"/>
</dbReference>
<dbReference type="EMBL" id="JBHRYE010000003">
    <property type="protein sequence ID" value="MFC3670078.1"/>
    <property type="molecule type" value="Genomic_DNA"/>
</dbReference>
<keyword evidence="6" id="KW-1185">Reference proteome</keyword>
<evidence type="ECO:0000313" key="5">
    <source>
        <dbReference type="EMBL" id="MFC3670078.1"/>
    </source>
</evidence>
<evidence type="ECO:0000256" key="2">
    <source>
        <dbReference type="ARBA" id="ARBA00023136"/>
    </source>
</evidence>
<reference evidence="6" key="1">
    <citation type="journal article" date="2019" name="Int. J. Syst. Evol. Microbiol.">
        <title>The Global Catalogue of Microorganisms (GCM) 10K type strain sequencing project: providing services to taxonomists for standard genome sequencing and annotation.</title>
        <authorList>
            <consortium name="The Broad Institute Genomics Platform"/>
            <consortium name="The Broad Institute Genome Sequencing Center for Infectious Disease"/>
            <person name="Wu L."/>
            <person name="Ma J."/>
        </authorList>
    </citation>
    <scope>NUCLEOTIDE SEQUENCE [LARGE SCALE GENOMIC DNA]</scope>
    <source>
        <strain evidence="6">KCTC 42224</strain>
    </source>
</reference>
<sequence length="560" mass="59448">MSLSSCPEKRHHLSFSGKFGDSWKWNVAAGYGRTNNHSQIVNHLISANWKAAQDAVVGPNNSIICRINSTNPADVAITSNPSYAGFGASAGCVPVNVFGPNSISSAAAAYVMGTQTFDFHTGQTFADASLSGEPFSTWAGPVAVSSGIEFRRESLVGNSDPISNRSTLAFPSGGFNYGNPKPINGHYNVKEGYIEAAVPLLESHGTDAIALNGAARLTDYSTSGTVTTWKVGGTVKPIDGVMLRVTRSRDIRAPNINELFLSTQTFVEGVTDYGNGNASVQAVRLVQGNPTLKPERADTFTAGVTLQPAVVPGLRIAVDYYNIKVGGVIGSLTAQQILNFCYGQAGFNKDASYCNFVNRNADGSLKNVVATNFNLQSLKTRGLDLEVAYSRSLGSGRIGLRFLGNALGALIIDQGTGLASAVVNRAGEVSQNGFNRVPNGSPKWRHTFNVTYSRGPLDVFGQWRYVGAGVYDVTAQSTTPGVANYIENNRIASVSYFDLAVSYKVIATGSKKVELFLRGDNILDKAPPIVVQGGINPIANSGSFYDLVGARVTGGVRFSY</sequence>
<keyword evidence="2" id="KW-0472">Membrane</keyword>
<comment type="caution">
    <text evidence="5">The sequence shown here is derived from an EMBL/GenBank/DDBJ whole genome shotgun (WGS) entry which is preliminary data.</text>
</comment>
<evidence type="ECO:0000313" key="6">
    <source>
        <dbReference type="Proteomes" id="UP001595683"/>
    </source>
</evidence>
<accession>A0ABV7V1H7</accession>
<dbReference type="InterPro" id="IPR000531">
    <property type="entry name" value="Beta-barrel_TonB"/>
</dbReference>
<name>A0ABV7V1H7_9SPHN</name>
<dbReference type="Proteomes" id="UP001595683">
    <property type="component" value="Unassembled WGS sequence"/>
</dbReference>
<dbReference type="SUPFAM" id="SSF56935">
    <property type="entry name" value="Porins"/>
    <property type="match status" value="1"/>
</dbReference>
<dbReference type="RefSeq" id="WP_191325044.1">
    <property type="nucleotide sequence ID" value="NZ_BMZP01000013.1"/>
</dbReference>
<keyword evidence="3" id="KW-0998">Cell outer membrane</keyword>
<feature type="domain" description="TonB-dependent receptor-like beta-barrel" evidence="4">
    <location>
        <begin position="10"/>
        <end position="522"/>
    </location>
</feature>
<dbReference type="InterPro" id="IPR036942">
    <property type="entry name" value="Beta-barrel_TonB_sf"/>
</dbReference>
<dbReference type="Pfam" id="PF00593">
    <property type="entry name" value="TonB_dep_Rec_b-barrel"/>
    <property type="match status" value="1"/>
</dbReference>
<proteinExistence type="predicted"/>
<dbReference type="Gene3D" id="2.40.170.20">
    <property type="entry name" value="TonB-dependent receptor, beta-barrel domain"/>
    <property type="match status" value="1"/>
</dbReference>
<dbReference type="PANTHER" id="PTHR47234">
    <property type="match status" value="1"/>
</dbReference>